<dbReference type="OrthoDB" id="5325276at2759"/>
<name>A0A6A6U871_9PEZI</name>
<feature type="region of interest" description="Disordered" evidence="1">
    <location>
        <begin position="328"/>
        <end position="375"/>
    </location>
</feature>
<feature type="compositionally biased region" description="Polar residues" evidence="1">
    <location>
        <begin position="27"/>
        <end position="39"/>
    </location>
</feature>
<keyword evidence="3" id="KW-1185">Reference proteome</keyword>
<feature type="region of interest" description="Disordered" evidence="1">
    <location>
        <begin position="243"/>
        <end position="298"/>
    </location>
</feature>
<evidence type="ECO:0000313" key="3">
    <source>
        <dbReference type="Proteomes" id="UP000799302"/>
    </source>
</evidence>
<feature type="compositionally biased region" description="Polar residues" evidence="1">
    <location>
        <begin position="255"/>
        <end position="280"/>
    </location>
</feature>
<evidence type="ECO:0000313" key="2">
    <source>
        <dbReference type="EMBL" id="KAF2667503.1"/>
    </source>
</evidence>
<proteinExistence type="predicted"/>
<feature type="compositionally biased region" description="Low complexity" evidence="1">
    <location>
        <begin position="281"/>
        <end position="293"/>
    </location>
</feature>
<feature type="compositionally biased region" description="Low complexity" evidence="1">
    <location>
        <begin position="40"/>
        <end position="54"/>
    </location>
</feature>
<feature type="region of interest" description="Disordered" evidence="1">
    <location>
        <begin position="1"/>
        <end position="65"/>
    </location>
</feature>
<accession>A0A6A6U871</accession>
<sequence>MSFAKRLRDALRSVHAESAAPERRPTSVPSPTYSINVDISVSSSSSRRSVPRSPTGSLRDTFEAPENPTRTIISYARPVTTISRYAGEDPVLSGQIRQFREASKCQIKRERNFTLGGEERKISLGGNKALMTRPSLKKYSEDVADRNISPGLAQIQEAPMANQQRKAPHGILVNSGMYRFNEDVADRNISSSSKPSWMNNKSGEDEVANWDRRLSTASTASGLGLPDTAAMFEPLYAFESRDQNSTGLSLGSKASVPNSDGSSAHPSNNRSNSGNATPKWQQGSMHSSQSGGQRNLNINSQTAMPNLQHESTSSTATSRATRVFWCTPSNTSNATDPQQFARRASQPAVLASGSSSKKLSGSLGSSGFAEKRRASPPLISHRSYFSKSSDGSGQSTSQNTIGRLSAFRSAYSGSPPDTPSTVVRSGLFLDHQDHGASDMVDTIIEGERYTITRRRSSTDLASLKPLHSFTMDIPHHRLQGQDAVPQQAWTVAATPVSSRTPVSSPMPVSSPEECAMLYASDTGAHRARSPAPQQPLLIAQSGSSSVSGAPLTPLALSSLQMTEMSARVEA</sequence>
<gene>
    <name evidence="2" type="ORF">BT63DRAFT_293774</name>
</gene>
<protein>
    <submittedName>
        <fullName evidence="2">Uncharacterized protein</fullName>
    </submittedName>
</protein>
<feature type="compositionally biased region" description="Basic and acidic residues" evidence="1">
    <location>
        <begin position="1"/>
        <end position="25"/>
    </location>
</feature>
<organism evidence="2 3">
    <name type="scientific">Microthyrium microscopicum</name>
    <dbReference type="NCBI Taxonomy" id="703497"/>
    <lineage>
        <taxon>Eukaryota</taxon>
        <taxon>Fungi</taxon>
        <taxon>Dikarya</taxon>
        <taxon>Ascomycota</taxon>
        <taxon>Pezizomycotina</taxon>
        <taxon>Dothideomycetes</taxon>
        <taxon>Dothideomycetes incertae sedis</taxon>
        <taxon>Microthyriales</taxon>
        <taxon>Microthyriaceae</taxon>
        <taxon>Microthyrium</taxon>
    </lineage>
</organism>
<feature type="compositionally biased region" description="Low complexity" evidence="1">
    <location>
        <begin position="352"/>
        <end position="367"/>
    </location>
</feature>
<feature type="compositionally biased region" description="Polar residues" evidence="1">
    <location>
        <begin position="328"/>
        <end position="338"/>
    </location>
</feature>
<dbReference type="EMBL" id="MU004237">
    <property type="protein sequence ID" value="KAF2667503.1"/>
    <property type="molecule type" value="Genomic_DNA"/>
</dbReference>
<reference evidence="2" key="1">
    <citation type="journal article" date="2020" name="Stud. Mycol.">
        <title>101 Dothideomycetes genomes: a test case for predicting lifestyles and emergence of pathogens.</title>
        <authorList>
            <person name="Haridas S."/>
            <person name="Albert R."/>
            <person name="Binder M."/>
            <person name="Bloem J."/>
            <person name="Labutti K."/>
            <person name="Salamov A."/>
            <person name="Andreopoulos B."/>
            <person name="Baker S."/>
            <person name="Barry K."/>
            <person name="Bills G."/>
            <person name="Bluhm B."/>
            <person name="Cannon C."/>
            <person name="Castanera R."/>
            <person name="Culley D."/>
            <person name="Daum C."/>
            <person name="Ezra D."/>
            <person name="Gonzalez J."/>
            <person name="Henrissat B."/>
            <person name="Kuo A."/>
            <person name="Liang C."/>
            <person name="Lipzen A."/>
            <person name="Lutzoni F."/>
            <person name="Magnuson J."/>
            <person name="Mondo S."/>
            <person name="Nolan M."/>
            <person name="Ohm R."/>
            <person name="Pangilinan J."/>
            <person name="Park H.-J."/>
            <person name="Ramirez L."/>
            <person name="Alfaro M."/>
            <person name="Sun H."/>
            <person name="Tritt A."/>
            <person name="Yoshinaga Y."/>
            <person name="Zwiers L.-H."/>
            <person name="Turgeon B."/>
            <person name="Goodwin S."/>
            <person name="Spatafora J."/>
            <person name="Crous P."/>
            <person name="Grigoriev I."/>
        </authorList>
    </citation>
    <scope>NUCLEOTIDE SEQUENCE</scope>
    <source>
        <strain evidence="2">CBS 115976</strain>
    </source>
</reference>
<dbReference type="AlphaFoldDB" id="A0A6A6U871"/>
<evidence type="ECO:0000256" key="1">
    <source>
        <dbReference type="SAM" id="MobiDB-lite"/>
    </source>
</evidence>
<dbReference type="Proteomes" id="UP000799302">
    <property type="component" value="Unassembled WGS sequence"/>
</dbReference>